<dbReference type="InterPro" id="IPR000014">
    <property type="entry name" value="PAS"/>
</dbReference>
<feature type="domain" description="PAS" evidence="4">
    <location>
        <begin position="129"/>
        <end position="176"/>
    </location>
</feature>
<dbReference type="InterPro" id="IPR000700">
    <property type="entry name" value="PAS-assoc_C"/>
</dbReference>
<dbReference type="PROSITE" id="PS50113">
    <property type="entry name" value="PAC"/>
    <property type="match status" value="1"/>
</dbReference>
<dbReference type="GO" id="GO:0016020">
    <property type="term" value="C:membrane"/>
    <property type="evidence" value="ECO:0007669"/>
    <property type="project" value="InterPro"/>
</dbReference>
<dbReference type="InterPro" id="IPR000727">
    <property type="entry name" value="T_SNARE_dom"/>
</dbReference>
<keyword evidence="8" id="KW-1185">Reference proteome</keyword>
<dbReference type="SMART" id="SM00086">
    <property type="entry name" value="PAC"/>
    <property type="match status" value="2"/>
</dbReference>
<evidence type="ECO:0000256" key="2">
    <source>
        <dbReference type="PROSITE-ProRule" id="PRU00284"/>
    </source>
</evidence>
<dbReference type="CDD" id="cd00130">
    <property type="entry name" value="PAS"/>
    <property type="match status" value="2"/>
</dbReference>
<dbReference type="RefSeq" id="WP_161708468.1">
    <property type="nucleotide sequence ID" value="NZ_JAABLQ010000001.1"/>
</dbReference>
<feature type="domain" description="T-SNARE coiled-coil homology" evidence="6">
    <location>
        <begin position="410"/>
        <end position="472"/>
    </location>
</feature>
<dbReference type="InterPro" id="IPR050903">
    <property type="entry name" value="Bact_Chemotaxis_MeTrfase"/>
</dbReference>
<organism evidence="7 8">
    <name type="scientific">Pannonibacter tanglangensis</name>
    <dbReference type="NCBI Taxonomy" id="2750084"/>
    <lineage>
        <taxon>Bacteria</taxon>
        <taxon>Pseudomonadati</taxon>
        <taxon>Pseudomonadota</taxon>
        <taxon>Alphaproteobacteria</taxon>
        <taxon>Hyphomicrobiales</taxon>
        <taxon>Stappiaceae</taxon>
        <taxon>Pannonibacter</taxon>
    </lineage>
</organism>
<dbReference type="PRINTS" id="PR00260">
    <property type="entry name" value="CHEMTRNSDUCR"/>
</dbReference>
<dbReference type="NCBIfam" id="TIGR00229">
    <property type="entry name" value="sensory_box"/>
    <property type="match status" value="2"/>
</dbReference>
<dbReference type="SMART" id="SM00091">
    <property type="entry name" value="PAS"/>
    <property type="match status" value="2"/>
</dbReference>
<dbReference type="Pfam" id="PF08448">
    <property type="entry name" value="PAS_4"/>
    <property type="match status" value="1"/>
</dbReference>
<feature type="domain" description="PAC" evidence="5">
    <location>
        <begin position="205"/>
        <end position="257"/>
    </location>
</feature>
<evidence type="ECO:0000259" key="6">
    <source>
        <dbReference type="PROSITE" id="PS50192"/>
    </source>
</evidence>
<sequence length="494" mass="53568">MRIRTLFGIDKAEVLAAFSRSQAIIEFKPDGTVVRANSNFLSAVGYTAGEIVGRHHSMFMRKEEAESESYRSFWRELAGGAYKSGSFCRKAKGGVDVWIQASYNPVLRRDGKVTRVIKIASVITEERQRAAEIQSKLDAINRSNAVIEFELDGTIVDANENFLATMGYRIEEIRGRHHSIFVDPAERASPAYQRFWEDLRAGQFQGGEFHRIGKNGHDVWIQATYNPIFDANGRLSRVVKFATDATEQVRMRQQREHIQHKIDADLALVETEITSTSAQAAEVSAASARTSASVQMVATAAEELVASIAEISRQVATALDVAKMAVTEADQSSRIMAQLSQDSQRIGEVLELIESIANQTNLLALNATIEAARAGEAGRGFAVVAAEVKDLASQTSRATEDITGQVGSIQASTGSAERAITSIIEIIRSIGDISASISDAVTRQASVTRDISGNMHQASSGVQAITDSIGGISRATASIERATLKARTASRKLC</sequence>
<dbReference type="GO" id="GO:0006935">
    <property type="term" value="P:chemotaxis"/>
    <property type="evidence" value="ECO:0007669"/>
    <property type="project" value="InterPro"/>
</dbReference>
<dbReference type="InterPro" id="IPR001610">
    <property type="entry name" value="PAC"/>
</dbReference>
<dbReference type="InterPro" id="IPR013656">
    <property type="entry name" value="PAS_4"/>
</dbReference>
<name>A0A7X5F2H8_9HYPH</name>
<dbReference type="PROSITE" id="PS50192">
    <property type="entry name" value="T_SNARE"/>
    <property type="match status" value="1"/>
</dbReference>
<reference evidence="8" key="1">
    <citation type="submission" date="2020-01" db="EMBL/GenBank/DDBJ databases">
        <authorList>
            <person name="Fang Y."/>
            <person name="Sun R."/>
            <person name="Nie L."/>
            <person name="He J."/>
            <person name="Hao L."/>
            <person name="Wang L."/>
            <person name="Su S."/>
            <person name="Lv E."/>
            <person name="Zhang Z."/>
            <person name="Xie R."/>
            <person name="Liu H."/>
        </authorList>
    </citation>
    <scope>NUCLEOTIDE SEQUENCE [LARGE SCALE GENOMIC DNA]</scope>
    <source>
        <strain evidence="8">XCT-53</strain>
    </source>
</reference>
<accession>A0A7X5F2H8</accession>
<protein>
    <submittedName>
        <fullName evidence="7">PAS domain S-box protein</fullName>
    </submittedName>
</protein>
<dbReference type="PROSITE" id="PS50111">
    <property type="entry name" value="CHEMOTAXIS_TRANSDUC_2"/>
    <property type="match status" value="1"/>
</dbReference>
<gene>
    <name evidence="7" type="ORF">GWI72_09380</name>
</gene>
<dbReference type="Gene3D" id="3.30.450.20">
    <property type="entry name" value="PAS domain"/>
    <property type="match status" value="2"/>
</dbReference>
<dbReference type="Pfam" id="PF08447">
    <property type="entry name" value="PAS_3"/>
    <property type="match status" value="1"/>
</dbReference>
<dbReference type="EMBL" id="JAABLQ010000001">
    <property type="protein sequence ID" value="NBN78478.1"/>
    <property type="molecule type" value="Genomic_DNA"/>
</dbReference>
<comment type="similarity">
    <text evidence="1">Belongs to the methyl-accepting chemotaxis (MCP) protein family.</text>
</comment>
<evidence type="ECO:0000313" key="7">
    <source>
        <dbReference type="EMBL" id="NBN78478.1"/>
    </source>
</evidence>
<dbReference type="PANTHER" id="PTHR24422">
    <property type="entry name" value="CHEMOTAXIS PROTEIN METHYLTRANSFERASE"/>
    <property type="match status" value="1"/>
</dbReference>
<evidence type="ECO:0000313" key="8">
    <source>
        <dbReference type="Proteomes" id="UP000586722"/>
    </source>
</evidence>
<dbReference type="InterPro" id="IPR004089">
    <property type="entry name" value="MCPsignal_dom"/>
</dbReference>
<dbReference type="Pfam" id="PF00015">
    <property type="entry name" value="MCPsignal"/>
    <property type="match status" value="1"/>
</dbReference>
<keyword evidence="2" id="KW-0807">Transducer</keyword>
<dbReference type="SUPFAM" id="SSF55785">
    <property type="entry name" value="PYP-like sensor domain (PAS domain)"/>
    <property type="match status" value="2"/>
</dbReference>
<dbReference type="GO" id="GO:0004888">
    <property type="term" value="F:transmembrane signaling receptor activity"/>
    <property type="evidence" value="ECO:0007669"/>
    <property type="project" value="InterPro"/>
</dbReference>
<dbReference type="AlphaFoldDB" id="A0A7X5F2H8"/>
<dbReference type="InterPro" id="IPR004090">
    <property type="entry name" value="Chemotax_Me-accpt_rcpt"/>
</dbReference>
<dbReference type="Gene3D" id="1.10.287.950">
    <property type="entry name" value="Methyl-accepting chemotaxis protein"/>
    <property type="match status" value="1"/>
</dbReference>
<dbReference type="InterPro" id="IPR035965">
    <property type="entry name" value="PAS-like_dom_sf"/>
</dbReference>
<proteinExistence type="inferred from homology"/>
<evidence type="ECO:0000256" key="1">
    <source>
        <dbReference type="ARBA" id="ARBA00029447"/>
    </source>
</evidence>
<dbReference type="Proteomes" id="UP000586722">
    <property type="component" value="Unassembled WGS sequence"/>
</dbReference>
<dbReference type="SUPFAM" id="SSF58104">
    <property type="entry name" value="Methyl-accepting chemotaxis protein (MCP) signaling domain"/>
    <property type="match status" value="1"/>
</dbReference>
<comment type="caution">
    <text evidence="7">The sequence shown here is derived from an EMBL/GenBank/DDBJ whole genome shotgun (WGS) entry which is preliminary data.</text>
</comment>
<dbReference type="SMART" id="SM00283">
    <property type="entry name" value="MA"/>
    <property type="match status" value="1"/>
</dbReference>
<evidence type="ECO:0000259" key="5">
    <source>
        <dbReference type="PROSITE" id="PS50113"/>
    </source>
</evidence>
<dbReference type="GO" id="GO:0007165">
    <property type="term" value="P:signal transduction"/>
    <property type="evidence" value="ECO:0007669"/>
    <property type="project" value="UniProtKB-KW"/>
</dbReference>
<evidence type="ECO:0000259" key="3">
    <source>
        <dbReference type="PROSITE" id="PS50111"/>
    </source>
</evidence>
<feature type="domain" description="PAS" evidence="4">
    <location>
        <begin position="24"/>
        <end position="54"/>
    </location>
</feature>
<feature type="domain" description="Methyl-accepting transducer" evidence="3">
    <location>
        <begin position="271"/>
        <end position="480"/>
    </location>
</feature>
<evidence type="ECO:0000259" key="4">
    <source>
        <dbReference type="PROSITE" id="PS50112"/>
    </source>
</evidence>
<dbReference type="InterPro" id="IPR013655">
    <property type="entry name" value="PAS_fold_3"/>
</dbReference>
<dbReference type="PANTHER" id="PTHR24422:SF10">
    <property type="entry name" value="CHEMOTAXIS PROTEIN METHYLTRANSFERASE 2"/>
    <property type="match status" value="1"/>
</dbReference>
<dbReference type="PROSITE" id="PS50112">
    <property type="entry name" value="PAS"/>
    <property type="match status" value="2"/>
</dbReference>